<keyword evidence="4 5" id="KW-0413">Isomerase</keyword>
<dbReference type="GO" id="GO:0030246">
    <property type="term" value="F:carbohydrate binding"/>
    <property type="evidence" value="ECO:0007669"/>
    <property type="project" value="UniProtKB-UniRule"/>
</dbReference>
<keyword evidence="8" id="KW-1185">Reference proteome</keyword>
<feature type="active site" evidence="6">
    <location>
        <position position="266"/>
    </location>
</feature>
<comment type="similarity">
    <text evidence="2 5">Belongs to the glucose-6-phosphate 1-epimerase family.</text>
</comment>
<proteinExistence type="inferred from homology"/>
<dbReference type="Pfam" id="PF01263">
    <property type="entry name" value="Aldose_epim"/>
    <property type="match status" value="1"/>
</dbReference>
<dbReference type="InterPro" id="IPR011013">
    <property type="entry name" value="Gal_mutarotase_sf_dom"/>
</dbReference>
<dbReference type="GO" id="GO:0047938">
    <property type="term" value="F:glucose-6-phosphate 1-epimerase activity"/>
    <property type="evidence" value="ECO:0007669"/>
    <property type="project" value="UniProtKB-UniRule"/>
</dbReference>
<dbReference type="InterPro" id="IPR025532">
    <property type="entry name" value="G6P_1-epimerase"/>
</dbReference>
<gene>
    <name evidence="7" type="ORF">Poli38472_010077</name>
</gene>
<comment type="caution">
    <text evidence="7">The sequence shown here is derived from an EMBL/GenBank/DDBJ whole genome shotgun (WGS) entry which is preliminary data.</text>
</comment>
<evidence type="ECO:0000256" key="3">
    <source>
        <dbReference type="ARBA" id="ARBA00012083"/>
    </source>
</evidence>
<dbReference type="Proteomes" id="UP000794436">
    <property type="component" value="Unassembled WGS sequence"/>
</dbReference>
<comment type="catalytic activity">
    <reaction evidence="1">
        <text>alpha-D-glucose 6-phosphate = beta-D-glucose 6-phosphate</text>
        <dbReference type="Rhea" id="RHEA:16249"/>
        <dbReference type="ChEBI" id="CHEBI:58225"/>
        <dbReference type="ChEBI" id="CHEBI:58247"/>
        <dbReference type="EC" id="5.1.3.15"/>
    </reaction>
</comment>
<dbReference type="GO" id="GO:0005975">
    <property type="term" value="P:carbohydrate metabolic process"/>
    <property type="evidence" value="ECO:0007669"/>
    <property type="project" value="InterPro"/>
</dbReference>
<dbReference type="CDD" id="cd09020">
    <property type="entry name" value="D-hex-6-P-epi_like"/>
    <property type="match status" value="1"/>
</dbReference>
<reference evidence="7" key="1">
    <citation type="submission" date="2019-03" db="EMBL/GenBank/DDBJ databases">
        <title>Long read genome sequence of the mycoparasitic Pythium oligandrum ATCC 38472 isolated from sugarbeet rhizosphere.</title>
        <authorList>
            <person name="Gaulin E."/>
        </authorList>
    </citation>
    <scope>NUCLEOTIDE SEQUENCE</scope>
    <source>
        <strain evidence="7">ATCC 38472_TT</strain>
    </source>
</reference>
<organism evidence="7 8">
    <name type="scientific">Pythium oligandrum</name>
    <name type="common">Mycoparasitic fungus</name>
    <dbReference type="NCBI Taxonomy" id="41045"/>
    <lineage>
        <taxon>Eukaryota</taxon>
        <taxon>Sar</taxon>
        <taxon>Stramenopiles</taxon>
        <taxon>Oomycota</taxon>
        <taxon>Peronosporomycetes</taxon>
        <taxon>Pythiales</taxon>
        <taxon>Pythiaceae</taxon>
        <taxon>Pythium</taxon>
    </lineage>
</organism>
<dbReference type="GO" id="GO:0005737">
    <property type="term" value="C:cytoplasm"/>
    <property type="evidence" value="ECO:0007669"/>
    <property type="project" value="TreeGrafter"/>
</dbReference>
<dbReference type="InterPro" id="IPR014718">
    <property type="entry name" value="GH-type_carb-bd"/>
</dbReference>
<dbReference type="PANTHER" id="PTHR11122:SF13">
    <property type="entry name" value="GLUCOSE-6-PHOSPHATE 1-EPIMERASE"/>
    <property type="match status" value="1"/>
</dbReference>
<protein>
    <recommendedName>
        <fullName evidence="3 5">glucose-6-phosphate 1-epimerase</fullName>
        <ecNumber evidence="3 5">5.1.3.15</ecNumber>
    </recommendedName>
</protein>
<dbReference type="SUPFAM" id="SSF74650">
    <property type="entry name" value="Galactose mutarotase-like"/>
    <property type="match status" value="1"/>
</dbReference>
<dbReference type="EMBL" id="SPLM01000111">
    <property type="protein sequence ID" value="TMW58518.1"/>
    <property type="molecule type" value="Genomic_DNA"/>
</dbReference>
<dbReference type="InterPro" id="IPR008183">
    <property type="entry name" value="Aldose_1/G6P_1-epimerase"/>
</dbReference>
<feature type="active site" evidence="6">
    <location>
        <position position="150"/>
    </location>
</feature>
<evidence type="ECO:0000256" key="5">
    <source>
        <dbReference type="PIRNR" id="PIRNR016020"/>
    </source>
</evidence>
<evidence type="ECO:0000256" key="6">
    <source>
        <dbReference type="PIRSR" id="PIRSR016020-1"/>
    </source>
</evidence>
<dbReference type="PIRSF" id="PIRSF016020">
    <property type="entry name" value="PHexose_mutarotase"/>
    <property type="match status" value="1"/>
</dbReference>
<sequence>MSKTVEITHPSGARAEVYLYGATVTSFYTATEPTRNALFVSKKAALDGSKPIRGGIPLVFPVFGSAAGFPNHGFARVTDWTLTLLDQTTGDAESPAVATFTLGATDASKTMYPHDFELRYEVKVFPETIVTALHVANKSESEISFQALLHTYLTVDDVRGEGCVVEGLKGLEYHDKVTGTKQMETREVISFAKETDSVYANAPEQIVVRIRGVNGSDHVVTIDKAAFIDGAEKQPSDAVVWNPWIEKAKGMSDFDDDEYLNMVCVEPGRVSEFQKLAAGRVYTLQQSIHVSAL</sequence>
<dbReference type="EC" id="5.1.3.15" evidence="3 5"/>
<dbReference type="OrthoDB" id="1659429at2759"/>
<dbReference type="PANTHER" id="PTHR11122">
    <property type="entry name" value="APOSPORY-ASSOCIATED PROTEIN C-RELATED"/>
    <property type="match status" value="1"/>
</dbReference>
<evidence type="ECO:0000313" key="7">
    <source>
        <dbReference type="EMBL" id="TMW58518.1"/>
    </source>
</evidence>
<dbReference type="Gene3D" id="2.70.98.10">
    <property type="match status" value="1"/>
</dbReference>
<dbReference type="AlphaFoldDB" id="A0A8K1C8T2"/>
<evidence type="ECO:0000256" key="1">
    <source>
        <dbReference type="ARBA" id="ARBA00001096"/>
    </source>
</evidence>
<accession>A0A8K1C8T2</accession>
<evidence type="ECO:0000256" key="2">
    <source>
        <dbReference type="ARBA" id="ARBA00005866"/>
    </source>
</evidence>
<name>A0A8K1C8T2_PYTOL</name>
<evidence type="ECO:0000256" key="4">
    <source>
        <dbReference type="ARBA" id="ARBA00023235"/>
    </source>
</evidence>
<evidence type="ECO:0000313" key="8">
    <source>
        <dbReference type="Proteomes" id="UP000794436"/>
    </source>
</evidence>